<keyword evidence="4 7" id="KW-0812">Transmembrane</keyword>
<protein>
    <submittedName>
        <fullName evidence="9">MFS transporter</fullName>
    </submittedName>
</protein>
<evidence type="ECO:0000256" key="2">
    <source>
        <dbReference type="ARBA" id="ARBA00022448"/>
    </source>
</evidence>
<dbReference type="AlphaFoldDB" id="A0A455SK48"/>
<gene>
    <name evidence="9" type="primary">tetV</name>
    <name evidence="9" type="ORF">KTC_28670</name>
</gene>
<evidence type="ECO:0000259" key="8">
    <source>
        <dbReference type="PROSITE" id="PS50850"/>
    </source>
</evidence>
<dbReference type="GO" id="GO:0005886">
    <property type="term" value="C:plasma membrane"/>
    <property type="evidence" value="ECO:0007669"/>
    <property type="project" value="UniProtKB-SubCell"/>
</dbReference>
<dbReference type="InterPro" id="IPR020846">
    <property type="entry name" value="MFS_dom"/>
</dbReference>
<dbReference type="InterPro" id="IPR036259">
    <property type="entry name" value="MFS_trans_sf"/>
</dbReference>
<feature type="transmembrane region" description="Helical" evidence="7">
    <location>
        <begin position="112"/>
        <end position="132"/>
    </location>
</feature>
<feature type="transmembrane region" description="Helical" evidence="7">
    <location>
        <begin position="232"/>
        <end position="251"/>
    </location>
</feature>
<feature type="transmembrane region" description="Helical" evidence="7">
    <location>
        <begin position="354"/>
        <end position="376"/>
    </location>
</feature>
<keyword evidence="3" id="KW-1003">Cell membrane</keyword>
<dbReference type="Gene3D" id="1.20.1250.20">
    <property type="entry name" value="MFS general substrate transporter like domains"/>
    <property type="match status" value="1"/>
</dbReference>
<accession>A0A455SK48</accession>
<comment type="subcellular location">
    <subcellularLocation>
        <location evidence="1">Cell membrane</location>
        <topology evidence="1">Multi-pass membrane protein</topology>
    </subcellularLocation>
</comment>
<feature type="transmembrane region" description="Helical" evidence="7">
    <location>
        <begin position="169"/>
        <end position="197"/>
    </location>
</feature>
<keyword evidence="6 7" id="KW-0472">Membrane</keyword>
<dbReference type="InterPro" id="IPR010290">
    <property type="entry name" value="TM_effector"/>
</dbReference>
<dbReference type="Pfam" id="PF05977">
    <property type="entry name" value="MFS_3"/>
    <property type="match status" value="1"/>
</dbReference>
<feature type="transmembrane region" description="Helical" evidence="7">
    <location>
        <begin position="53"/>
        <end position="73"/>
    </location>
</feature>
<feature type="domain" description="Major facilitator superfamily (MFS) profile" evidence="8">
    <location>
        <begin position="19"/>
        <end position="408"/>
    </location>
</feature>
<evidence type="ECO:0000256" key="6">
    <source>
        <dbReference type="ARBA" id="ARBA00023136"/>
    </source>
</evidence>
<evidence type="ECO:0000256" key="4">
    <source>
        <dbReference type="ARBA" id="ARBA00022692"/>
    </source>
</evidence>
<dbReference type="PROSITE" id="PS50850">
    <property type="entry name" value="MFS"/>
    <property type="match status" value="1"/>
</dbReference>
<name>A0A455SK48_9CHLR</name>
<evidence type="ECO:0000256" key="5">
    <source>
        <dbReference type="ARBA" id="ARBA00022989"/>
    </source>
</evidence>
<dbReference type="GO" id="GO:0022857">
    <property type="term" value="F:transmembrane transporter activity"/>
    <property type="evidence" value="ECO:0007669"/>
    <property type="project" value="InterPro"/>
</dbReference>
<organism evidence="9">
    <name type="scientific">Thermosporothrix sp. COM3</name>
    <dbReference type="NCBI Taxonomy" id="2490863"/>
    <lineage>
        <taxon>Bacteria</taxon>
        <taxon>Bacillati</taxon>
        <taxon>Chloroflexota</taxon>
        <taxon>Ktedonobacteria</taxon>
        <taxon>Ktedonobacterales</taxon>
        <taxon>Thermosporotrichaceae</taxon>
        <taxon>Thermosporothrix</taxon>
    </lineage>
</organism>
<evidence type="ECO:0000256" key="7">
    <source>
        <dbReference type="SAM" id="Phobius"/>
    </source>
</evidence>
<dbReference type="EMBL" id="AP019376">
    <property type="protein sequence ID" value="BBH88116.1"/>
    <property type="molecule type" value="Genomic_DNA"/>
</dbReference>
<feature type="transmembrane region" description="Helical" evidence="7">
    <location>
        <begin position="12"/>
        <end position="33"/>
    </location>
</feature>
<dbReference type="PANTHER" id="PTHR23513">
    <property type="entry name" value="INTEGRAL MEMBRANE EFFLUX PROTEIN-RELATED"/>
    <property type="match status" value="1"/>
</dbReference>
<reference evidence="9" key="1">
    <citation type="submission" date="2018-12" db="EMBL/GenBank/DDBJ databases">
        <title>Novel natural products biosynthetic potential of the class Ktedonobacteria.</title>
        <authorList>
            <person name="Zheng Y."/>
            <person name="Saitou A."/>
            <person name="Wang C.M."/>
            <person name="Toyoda A."/>
            <person name="Minakuchi Y."/>
            <person name="Sekiguchi Y."/>
            <person name="Ueda K."/>
            <person name="Takano H."/>
            <person name="Sakai Y."/>
            <person name="Yokota A."/>
            <person name="Yabe S."/>
        </authorList>
    </citation>
    <scope>NUCLEOTIDE SEQUENCE</scope>
    <source>
        <strain evidence="9">COM3</strain>
    </source>
</reference>
<evidence type="ECO:0000256" key="3">
    <source>
        <dbReference type="ARBA" id="ARBA00022475"/>
    </source>
</evidence>
<dbReference type="SUPFAM" id="SSF103473">
    <property type="entry name" value="MFS general substrate transporter"/>
    <property type="match status" value="1"/>
</dbReference>
<feature type="transmembrane region" description="Helical" evidence="7">
    <location>
        <begin position="85"/>
        <end position="106"/>
    </location>
</feature>
<feature type="transmembrane region" description="Helical" evidence="7">
    <location>
        <begin position="382"/>
        <end position="401"/>
    </location>
</feature>
<keyword evidence="2" id="KW-0813">Transport</keyword>
<feature type="transmembrane region" description="Helical" evidence="7">
    <location>
        <begin position="263"/>
        <end position="284"/>
    </location>
</feature>
<evidence type="ECO:0000313" key="9">
    <source>
        <dbReference type="EMBL" id="BBH88116.1"/>
    </source>
</evidence>
<feature type="transmembrane region" description="Helical" evidence="7">
    <location>
        <begin position="296"/>
        <end position="314"/>
    </location>
</feature>
<keyword evidence="5 7" id="KW-1133">Transmembrane helix</keyword>
<feature type="transmembrane region" description="Helical" evidence="7">
    <location>
        <begin position="320"/>
        <end position="342"/>
    </location>
</feature>
<evidence type="ECO:0000256" key="1">
    <source>
        <dbReference type="ARBA" id="ARBA00004651"/>
    </source>
</evidence>
<dbReference type="PANTHER" id="PTHR23513:SF11">
    <property type="entry name" value="STAPHYLOFERRIN A TRANSPORTER"/>
    <property type="match status" value="1"/>
</dbReference>
<dbReference type="CDD" id="cd06173">
    <property type="entry name" value="MFS_MefA_like"/>
    <property type="match status" value="1"/>
</dbReference>
<sequence length="532" mass="57789">MSGTQQGGLSAWGPFHFAVFRALWIAALASNIGTWMQNVGAVWLMTSLTPSPLLVALMQTATSLPIFLVGLLGGALADVVDRRKLLLGTQGAMLLVTALLTVLTFFQLMNSWLLLILTFLLGLGIALNNPAWQAIIPELVPQQEVSSAVGLNSLSINLARAVGPALGGVVVALLGVAAVFLLNMLSFVGVILVLIFWRPATDKRQSALPAEHVLGAIRTGLRYEVYEPAQQIVLVRSAAFILFASALWALLPVVVKQDLGQGVLGYSALLAALGIGAVVGALFLPRLRHRFSLDTLLSIMSLLFALATISLAVIKSMSILSITLFLGGITWIACVSSLNVAAQTTAPAWVRARAIGTYTLVFQGGMAVGSTLWGVVASILSNPLTLFIAAVGLCLSLLVTLRWRFTANEQLDFTPAAIQSQPDVVPRAQYEDGPVLVLIEYHPDESQQDDFVRSLYKLKRIRLRDGAYRWGLFRDVREPGRYLESFVVNSWIEHLRQHERMVASDRALFEHTLLFRSAEQVSHFIAQPPPPK</sequence>
<proteinExistence type="predicted"/>